<evidence type="ECO:0000256" key="8">
    <source>
        <dbReference type="ARBA" id="ARBA00022840"/>
    </source>
</evidence>
<evidence type="ECO:0000313" key="13">
    <source>
        <dbReference type="Proteomes" id="UP000078387"/>
    </source>
</evidence>
<dbReference type="AlphaFoldDB" id="A0A5K1VKM0"/>
<evidence type="ECO:0000256" key="9">
    <source>
        <dbReference type="ARBA" id="ARBA00023004"/>
    </source>
</evidence>
<evidence type="ECO:0000256" key="6">
    <source>
        <dbReference type="ARBA" id="ARBA00022801"/>
    </source>
</evidence>
<dbReference type="InterPro" id="IPR011604">
    <property type="entry name" value="PDDEXK-like_dom_sf"/>
</dbReference>
<dbReference type="GO" id="GO:0046872">
    <property type="term" value="F:metal ion binding"/>
    <property type="evidence" value="ECO:0007669"/>
    <property type="project" value="UniProtKB-KW"/>
</dbReference>
<dbReference type="EMBL" id="BDEQ01000001">
    <property type="protein sequence ID" value="GAT97155.1"/>
    <property type="molecule type" value="Genomic_DNA"/>
</dbReference>
<keyword evidence="3" id="KW-0540">Nuclease</keyword>
<keyword evidence="10" id="KW-0411">Iron-sulfur</keyword>
<protein>
    <recommendedName>
        <fullName evidence="11">DNA replication factor Dna2 N-terminal domain-containing protein</fullName>
    </recommendedName>
</protein>
<keyword evidence="9" id="KW-0408">Iron</keyword>
<accession>A0A5K1VKM0</accession>
<keyword evidence="8" id="KW-0067">ATP-binding</keyword>
<evidence type="ECO:0000256" key="7">
    <source>
        <dbReference type="ARBA" id="ARBA00022806"/>
    </source>
</evidence>
<dbReference type="VEuPathDB" id="AmoebaDB:EHI8A_029070"/>
<dbReference type="GO" id="GO:0004518">
    <property type="term" value="F:nuclease activity"/>
    <property type="evidence" value="ECO:0007669"/>
    <property type="project" value="UniProtKB-KW"/>
</dbReference>
<evidence type="ECO:0000256" key="3">
    <source>
        <dbReference type="ARBA" id="ARBA00022722"/>
    </source>
</evidence>
<dbReference type="GO" id="GO:0005524">
    <property type="term" value="F:ATP binding"/>
    <property type="evidence" value="ECO:0007669"/>
    <property type="project" value="UniProtKB-KW"/>
</dbReference>
<dbReference type="GO" id="GO:0051536">
    <property type="term" value="F:iron-sulfur cluster binding"/>
    <property type="evidence" value="ECO:0007669"/>
    <property type="project" value="UniProtKB-KW"/>
</dbReference>
<gene>
    <name evidence="12" type="ORF">CL6EHI_161920</name>
</gene>
<comment type="similarity">
    <text evidence="2">Belongs to the DNA2/NAM7 helicase family.</text>
</comment>
<evidence type="ECO:0000256" key="1">
    <source>
        <dbReference type="ARBA" id="ARBA00001966"/>
    </source>
</evidence>
<keyword evidence="4" id="KW-0479">Metal-binding</keyword>
<feature type="domain" description="DNA replication factor Dna2 N-terminal" evidence="11">
    <location>
        <begin position="38"/>
        <end position="236"/>
    </location>
</feature>
<evidence type="ECO:0000259" key="11">
    <source>
        <dbReference type="Pfam" id="PF08696"/>
    </source>
</evidence>
<evidence type="ECO:0000313" key="12">
    <source>
        <dbReference type="EMBL" id="GAT97155.1"/>
    </source>
</evidence>
<dbReference type="PANTHER" id="PTHR36531">
    <property type="entry name" value="CRISPR-ASSOCIATED EXONUCLEASE CAS4"/>
    <property type="match status" value="1"/>
</dbReference>
<comment type="cofactor">
    <cofactor evidence="1">
        <name>[4Fe-4S] cluster</name>
        <dbReference type="ChEBI" id="CHEBI:49883"/>
    </cofactor>
</comment>
<dbReference type="OMA" id="DDLWYDT"/>
<dbReference type="Pfam" id="PF08696">
    <property type="entry name" value="Dna2"/>
    <property type="match status" value="1"/>
</dbReference>
<dbReference type="VEuPathDB" id="AmoebaDB:EHI7A_032160"/>
<keyword evidence="6" id="KW-0378">Hydrolase</keyword>
<dbReference type="Proteomes" id="UP000078387">
    <property type="component" value="Unassembled WGS sequence"/>
</dbReference>
<keyword evidence="7" id="KW-0347">Helicase</keyword>
<evidence type="ECO:0000256" key="5">
    <source>
        <dbReference type="ARBA" id="ARBA00022741"/>
    </source>
</evidence>
<dbReference type="InterPro" id="IPR051827">
    <property type="entry name" value="Cas4_exonuclease"/>
</dbReference>
<evidence type="ECO:0000256" key="10">
    <source>
        <dbReference type="ARBA" id="ARBA00023014"/>
    </source>
</evidence>
<organism evidence="12 13">
    <name type="scientific">Entamoeba histolytica</name>
    <dbReference type="NCBI Taxonomy" id="5759"/>
    <lineage>
        <taxon>Eukaryota</taxon>
        <taxon>Amoebozoa</taxon>
        <taxon>Evosea</taxon>
        <taxon>Archamoebae</taxon>
        <taxon>Mastigamoebida</taxon>
        <taxon>Entamoebidae</taxon>
        <taxon>Entamoeba</taxon>
    </lineage>
</organism>
<name>A0A5K1VKM0_ENTHI</name>
<dbReference type="VEuPathDB" id="AmoebaDB:EHI_161920"/>
<dbReference type="InterPro" id="IPR014808">
    <property type="entry name" value="DNA_replication_fac_Dna2_N"/>
</dbReference>
<dbReference type="PANTHER" id="PTHR36531:SF6">
    <property type="entry name" value="DNA REPLICATION ATP-DEPENDENT HELICASE_NUCLEASE DNA2"/>
    <property type="match status" value="1"/>
</dbReference>
<evidence type="ECO:0000256" key="4">
    <source>
        <dbReference type="ARBA" id="ARBA00022723"/>
    </source>
</evidence>
<dbReference type="GO" id="GO:0016787">
    <property type="term" value="F:hydrolase activity"/>
    <property type="evidence" value="ECO:0007669"/>
    <property type="project" value="UniProtKB-KW"/>
</dbReference>
<comment type="caution">
    <text evidence="12">The sequence shown here is derived from an EMBL/GenBank/DDBJ whole genome shotgun (WGS) entry which is preliminary data.</text>
</comment>
<dbReference type="VEuPathDB" id="AmoebaDB:EHI5A_055770"/>
<sequence length="796" mass="92699">MLVRKKVTQKNWNLYIRCEVVALLDDEKNLKRYKVEEQQEKKQFILYLDDLWYETSLKVGDFIHLIFLEERTKNSLPNPFILNNRTPILLIQNPDYLINTTSTVSSTWCNRQTVIKNYLFLDDYYEATTLGTIIHGTIQHILITNPPEFNKTIFKSMIEELSEELLTKVYVLGITRKEFIDHAMEFYDTVNNWYQCWKTKTIKTNLNREIHFSEFIASEPQIQSQIFGFKGAIDILLNDSEGEIIVEMKTGKQKEENFGQIAYYFLLLSGFLQKPHHQFRGLLNYVHRQNNNFVQVVPTVPQLVAITQLRNSLAVYSKNMTIPNEDECIRREISCKYCQITEHCGLICENDGINYNKSAIQHLNSLEKAFYFKYLNDVRLEMKRIETENQKRWLFPNEVKSIGRRMKLIKSECTMKFPDYYIYTFEGECVYDESLICVSTEDGKINIIKGYMLPFEDNDIISEEKITDCDQQNTNQSTIFEEQGIEQLQEIRLKRVKIKTPQRIIVSTLSLFKLDKFSGTNALQVIMTTVGKLMRNDDDMKRIRDFVINSKPCPVINFNLDLSQTQNIDDIHSEEENNGDDDLDWILDKLNISEQTLIQKQISEKDDFLLNSLSSSQEITPITGLSSNMILSTIETFCSKTQQRVFVTASNQTVLDKLYDVLPKEKTLRLSTINDLLHINPVIETVINEHPIVLGSFRESSKKITQAMSFDIAIIADAINVNVVQSLNVFYLTKTVWLFEGEKISHLNETSQIENQSIFSLMSRTSQYSMSTLLDKEYQLKQIIDIEDLGDIDDFL</sequence>
<dbReference type="VEuPathDB" id="AmoebaDB:KM1_066720"/>
<dbReference type="Gene3D" id="3.90.320.10">
    <property type="match status" value="1"/>
</dbReference>
<proteinExistence type="inferred from homology"/>
<dbReference type="GO" id="GO:0004386">
    <property type="term" value="F:helicase activity"/>
    <property type="evidence" value="ECO:0007669"/>
    <property type="project" value="UniProtKB-KW"/>
</dbReference>
<reference evidence="12 13" key="1">
    <citation type="submission" date="2016-05" db="EMBL/GenBank/DDBJ databases">
        <title>First whole genome sequencing of Entamoeba histolytica HM1:IMSS-clone-6.</title>
        <authorList>
            <person name="Mukherjee Avik.K."/>
            <person name="Izumyama S."/>
            <person name="Nakada-Tsukui K."/>
            <person name="Nozaki T."/>
        </authorList>
    </citation>
    <scope>NUCLEOTIDE SEQUENCE [LARGE SCALE GENOMIC DNA]</scope>
    <source>
        <strain evidence="12 13">HM1:IMSS clone 6</strain>
    </source>
</reference>
<evidence type="ECO:0000256" key="2">
    <source>
        <dbReference type="ARBA" id="ARBA00007913"/>
    </source>
</evidence>
<keyword evidence="5" id="KW-0547">Nucleotide-binding</keyword>